<evidence type="ECO:0000256" key="1">
    <source>
        <dbReference type="SAM" id="SignalP"/>
    </source>
</evidence>
<accession>A0A182QZ84</accession>
<dbReference type="Proteomes" id="UP000075886">
    <property type="component" value="Unassembled WGS sequence"/>
</dbReference>
<proteinExistence type="predicted"/>
<evidence type="ECO:0000313" key="3">
    <source>
        <dbReference type="Proteomes" id="UP000075886"/>
    </source>
</evidence>
<dbReference type="EMBL" id="AXCN02000347">
    <property type="status" value="NOT_ANNOTATED_CDS"/>
    <property type="molecule type" value="Genomic_DNA"/>
</dbReference>
<organism evidence="2 3">
    <name type="scientific">Anopheles farauti</name>
    <dbReference type="NCBI Taxonomy" id="69004"/>
    <lineage>
        <taxon>Eukaryota</taxon>
        <taxon>Metazoa</taxon>
        <taxon>Ecdysozoa</taxon>
        <taxon>Arthropoda</taxon>
        <taxon>Hexapoda</taxon>
        <taxon>Insecta</taxon>
        <taxon>Pterygota</taxon>
        <taxon>Neoptera</taxon>
        <taxon>Endopterygota</taxon>
        <taxon>Diptera</taxon>
        <taxon>Nematocera</taxon>
        <taxon>Culicoidea</taxon>
        <taxon>Culicidae</taxon>
        <taxon>Anophelinae</taxon>
        <taxon>Anopheles</taxon>
    </lineage>
</organism>
<name>A0A182QZ84_9DIPT</name>
<keyword evidence="3" id="KW-1185">Reference proteome</keyword>
<feature type="chain" id="PRO_5045470706" evidence="1">
    <location>
        <begin position="46"/>
        <end position="147"/>
    </location>
</feature>
<feature type="signal peptide" evidence="1">
    <location>
        <begin position="1"/>
        <end position="45"/>
    </location>
</feature>
<dbReference type="AlphaFoldDB" id="A0A182QZ84"/>
<reference evidence="2" key="2">
    <citation type="submission" date="2020-05" db="UniProtKB">
        <authorList>
            <consortium name="EnsemblMetazoa"/>
        </authorList>
    </citation>
    <scope>IDENTIFICATION</scope>
    <source>
        <strain evidence="2">FAR1</strain>
    </source>
</reference>
<sequence length="147" mass="16150">MLPTRLQQWAILVFVRSTTPAMGYRSRSVVVLVAFLLTVARPAACNFGGNQNLVVQFGTYNAMLQECFFQKLYSGMISPQSVTFNNPAAKKIKFVIVETDQKIDLGGISAAITSGAVDSTALTVQVNTTPQSIKFLNNFTVRMFCKK</sequence>
<keyword evidence="1" id="KW-0732">Signal</keyword>
<evidence type="ECO:0000313" key="2">
    <source>
        <dbReference type="EnsemblMetazoa" id="AFAF019832-PA"/>
    </source>
</evidence>
<protein>
    <submittedName>
        <fullName evidence="2">Uncharacterized protein</fullName>
    </submittedName>
</protein>
<dbReference type="VEuPathDB" id="VectorBase:AFAF019832"/>
<dbReference type="EnsemblMetazoa" id="AFAF019832-RA">
    <property type="protein sequence ID" value="AFAF019832-PA"/>
    <property type="gene ID" value="AFAF019832"/>
</dbReference>
<reference evidence="3" key="1">
    <citation type="submission" date="2014-01" db="EMBL/GenBank/DDBJ databases">
        <title>The Genome Sequence of Anopheles farauti FAR1 (V2).</title>
        <authorList>
            <consortium name="The Broad Institute Genomics Platform"/>
            <person name="Neafsey D.E."/>
            <person name="Besansky N."/>
            <person name="Howell P."/>
            <person name="Walton C."/>
            <person name="Young S.K."/>
            <person name="Zeng Q."/>
            <person name="Gargeya S."/>
            <person name="Fitzgerald M."/>
            <person name="Haas B."/>
            <person name="Abouelleil A."/>
            <person name="Allen A.W."/>
            <person name="Alvarado L."/>
            <person name="Arachchi H.M."/>
            <person name="Berlin A.M."/>
            <person name="Chapman S.B."/>
            <person name="Gainer-Dewar J."/>
            <person name="Goldberg J."/>
            <person name="Griggs A."/>
            <person name="Gujja S."/>
            <person name="Hansen M."/>
            <person name="Howarth C."/>
            <person name="Imamovic A."/>
            <person name="Ireland A."/>
            <person name="Larimer J."/>
            <person name="McCowan C."/>
            <person name="Murphy C."/>
            <person name="Pearson M."/>
            <person name="Poon T.W."/>
            <person name="Priest M."/>
            <person name="Roberts A."/>
            <person name="Saif S."/>
            <person name="Shea T."/>
            <person name="Sisk P."/>
            <person name="Sykes S."/>
            <person name="Wortman J."/>
            <person name="Nusbaum C."/>
            <person name="Birren B."/>
        </authorList>
    </citation>
    <scope>NUCLEOTIDE SEQUENCE [LARGE SCALE GENOMIC DNA]</scope>
    <source>
        <strain evidence="3">FAR1</strain>
    </source>
</reference>